<dbReference type="InterPro" id="IPR058595">
    <property type="entry name" value="Avidin-like"/>
</dbReference>
<evidence type="ECO:0000313" key="1">
    <source>
        <dbReference type="EMBL" id="RDI67503.1"/>
    </source>
</evidence>
<proteinExistence type="predicted"/>
<comment type="caution">
    <text evidence="1">The sequence shown here is derived from an EMBL/GenBank/DDBJ whole genome shotgun (WGS) entry which is preliminary data.</text>
</comment>
<evidence type="ECO:0000313" key="2">
    <source>
        <dbReference type="Proteomes" id="UP000254869"/>
    </source>
</evidence>
<organism evidence="1 2">
    <name type="scientific">Nocardia pseudobrasiliensis</name>
    <dbReference type="NCBI Taxonomy" id="45979"/>
    <lineage>
        <taxon>Bacteria</taxon>
        <taxon>Bacillati</taxon>
        <taxon>Actinomycetota</taxon>
        <taxon>Actinomycetes</taxon>
        <taxon>Mycobacteriales</taxon>
        <taxon>Nocardiaceae</taxon>
        <taxon>Nocardia</taxon>
    </lineage>
</organism>
<accession>A0A370I9V8</accession>
<protein>
    <submittedName>
        <fullName evidence="1">Uncharacterized protein</fullName>
    </submittedName>
</protein>
<dbReference type="RefSeq" id="WP_068004116.1">
    <property type="nucleotide sequence ID" value="NZ_QQBC01000003.1"/>
</dbReference>
<dbReference type="STRING" id="1210086.GCA_001613105_05716"/>
<dbReference type="Proteomes" id="UP000254869">
    <property type="component" value="Unassembled WGS sequence"/>
</dbReference>
<dbReference type="EMBL" id="QQBC01000003">
    <property type="protein sequence ID" value="RDI67503.1"/>
    <property type="molecule type" value="Genomic_DNA"/>
</dbReference>
<reference evidence="1 2" key="1">
    <citation type="submission" date="2018-07" db="EMBL/GenBank/DDBJ databases">
        <title>Genomic Encyclopedia of Type Strains, Phase IV (KMG-IV): sequencing the most valuable type-strain genomes for metagenomic binning, comparative biology and taxonomic classification.</title>
        <authorList>
            <person name="Goeker M."/>
        </authorList>
    </citation>
    <scope>NUCLEOTIDE SEQUENCE [LARGE SCALE GENOMIC DNA]</scope>
    <source>
        <strain evidence="1 2">DSM 44290</strain>
    </source>
</reference>
<name>A0A370I9V8_9NOCA</name>
<dbReference type="AlphaFoldDB" id="A0A370I9V8"/>
<gene>
    <name evidence="1" type="ORF">DFR76_103574</name>
</gene>
<sequence length="107" mass="11936">MINYEGRRFRNPEADDGVVARYHQSGDLVWAHFSGGKVRRGAVNGTVDAAGVLRLVYTMVLVDGEIITGFTRTTPEHSPEGVLRLREEWERYGPNGSAGISYLEEVR</sequence>
<keyword evidence="2" id="KW-1185">Reference proteome</keyword>
<dbReference type="Pfam" id="PF26421">
    <property type="entry name" value="Avidin_like"/>
    <property type="match status" value="1"/>
</dbReference>